<sequence>MLRKIYALVYNQAIEVIRRQQAVIVGKEIREALVRTEWLCREGIVSDGDVLLDKEMVIDDDEDEVLNAQTIEAVGELKSVLQSQGKGVAQKKVESLRNLRRLLSKSSIPPAKAAIKASTVKGGDGERKLLLEAAWCLTNIAAGEPEQTKALILALPMLIAHIGVVSNFKQHFAYIWRYLPNPVKSKVASQVLCQPSLTTNILI</sequence>
<dbReference type="InterPro" id="IPR011989">
    <property type="entry name" value="ARM-like"/>
</dbReference>
<comment type="caution">
    <text evidence="3">The sequence shown here is derived from an EMBL/GenBank/DDBJ whole genome shotgun (WGS) entry which is preliminary data.</text>
</comment>
<keyword evidence="4" id="KW-1185">Reference proteome</keyword>
<evidence type="ECO:0000313" key="3">
    <source>
        <dbReference type="EMBL" id="KAF6138492.1"/>
    </source>
</evidence>
<proteinExistence type="predicted"/>
<dbReference type="EMBL" id="JACGCM010002569">
    <property type="protein sequence ID" value="KAF6138492.1"/>
    <property type="molecule type" value="Genomic_DNA"/>
</dbReference>
<accession>A0A7J7L7D1</accession>
<dbReference type="OrthoDB" id="29145at2759"/>
<dbReference type="AlphaFoldDB" id="A0A7J7L7D1"/>
<dbReference type="Proteomes" id="UP000541444">
    <property type="component" value="Unassembled WGS sequence"/>
</dbReference>
<evidence type="ECO:0000313" key="4">
    <source>
        <dbReference type="Proteomes" id="UP000541444"/>
    </source>
</evidence>
<name>A0A7J7L7D1_9MAGN</name>
<evidence type="ECO:0000256" key="2">
    <source>
        <dbReference type="ARBA" id="ARBA00022927"/>
    </source>
</evidence>
<reference evidence="3 4" key="1">
    <citation type="journal article" date="2020" name="IScience">
        <title>Genome Sequencing of the Endangered Kingdonia uniflora (Circaeasteraceae, Ranunculales) Reveals Potential Mechanisms of Evolutionary Specialization.</title>
        <authorList>
            <person name="Sun Y."/>
            <person name="Deng T."/>
            <person name="Zhang A."/>
            <person name="Moore M.J."/>
            <person name="Landis J.B."/>
            <person name="Lin N."/>
            <person name="Zhang H."/>
            <person name="Zhang X."/>
            <person name="Huang J."/>
            <person name="Zhang X."/>
            <person name="Sun H."/>
            <person name="Wang H."/>
        </authorList>
    </citation>
    <scope>NUCLEOTIDE SEQUENCE [LARGE SCALE GENOMIC DNA]</scope>
    <source>
        <strain evidence="3">TB1705</strain>
        <tissue evidence="3">Leaf</tissue>
    </source>
</reference>
<keyword evidence="2" id="KW-0653">Protein transport</keyword>
<dbReference type="PANTHER" id="PTHR23316">
    <property type="entry name" value="IMPORTIN ALPHA"/>
    <property type="match status" value="1"/>
</dbReference>
<protein>
    <submittedName>
        <fullName evidence="3">Uncharacterized protein</fullName>
    </submittedName>
</protein>
<gene>
    <name evidence="3" type="ORF">GIB67_022526</name>
</gene>
<keyword evidence="1" id="KW-0813">Transport</keyword>
<dbReference type="GO" id="GO:0015031">
    <property type="term" value="P:protein transport"/>
    <property type="evidence" value="ECO:0007669"/>
    <property type="project" value="UniProtKB-KW"/>
</dbReference>
<dbReference type="Gene3D" id="1.25.10.10">
    <property type="entry name" value="Leucine-rich Repeat Variant"/>
    <property type="match status" value="1"/>
</dbReference>
<organism evidence="3 4">
    <name type="scientific">Kingdonia uniflora</name>
    <dbReference type="NCBI Taxonomy" id="39325"/>
    <lineage>
        <taxon>Eukaryota</taxon>
        <taxon>Viridiplantae</taxon>
        <taxon>Streptophyta</taxon>
        <taxon>Embryophyta</taxon>
        <taxon>Tracheophyta</taxon>
        <taxon>Spermatophyta</taxon>
        <taxon>Magnoliopsida</taxon>
        <taxon>Ranunculales</taxon>
        <taxon>Circaeasteraceae</taxon>
        <taxon>Kingdonia</taxon>
    </lineage>
</organism>
<evidence type="ECO:0000256" key="1">
    <source>
        <dbReference type="ARBA" id="ARBA00022448"/>
    </source>
</evidence>